<keyword evidence="3" id="KW-1185">Reference proteome</keyword>
<dbReference type="PANTHER" id="PTHR38167">
    <property type="entry name" value="C2H2-TYPE DOMAIN-CONTAINING PROTEIN"/>
    <property type="match status" value="1"/>
</dbReference>
<dbReference type="PANTHER" id="PTHR38167:SF1">
    <property type="entry name" value="C2H2-TYPE DOMAIN-CONTAINING PROTEIN"/>
    <property type="match status" value="1"/>
</dbReference>
<reference evidence="2" key="1">
    <citation type="journal article" date="2021" name="Nat. Commun.">
        <title>Genetic determinants of endophytism in the Arabidopsis root mycobiome.</title>
        <authorList>
            <person name="Mesny F."/>
            <person name="Miyauchi S."/>
            <person name="Thiergart T."/>
            <person name="Pickel B."/>
            <person name="Atanasova L."/>
            <person name="Karlsson M."/>
            <person name="Huettel B."/>
            <person name="Barry K.W."/>
            <person name="Haridas S."/>
            <person name="Chen C."/>
            <person name="Bauer D."/>
            <person name="Andreopoulos W."/>
            <person name="Pangilinan J."/>
            <person name="LaButti K."/>
            <person name="Riley R."/>
            <person name="Lipzen A."/>
            <person name="Clum A."/>
            <person name="Drula E."/>
            <person name="Henrissat B."/>
            <person name="Kohler A."/>
            <person name="Grigoriev I.V."/>
            <person name="Martin F.M."/>
            <person name="Hacquard S."/>
        </authorList>
    </citation>
    <scope>NUCLEOTIDE SEQUENCE</scope>
    <source>
        <strain evidence="2">MPI-SDFR-AT-0117</strain>
    </source>
</reference>
<sequence length="118" mass="13222">MSSRPAKKARTADDSPDSSTAPVVVEQGTQTPQVCVNCSKLFDPAMNPRGSCVRHTGQAEPDYEDEAWADMYEGDGEITAERFFDEFPEAFIWECCDKRDDEPGCKQDAHRAKIEKIM</sequence>
<proteinExistence type="predicted"/>
<accession>A0A9P8V0V4</accession>
<feature type="region of interest" description="Disordered" evidence="1">
    <location>
        <begin position="1"/>
        <end position="26"/>
    </location>
</feature>
<evidence type="ECO:0000256" key="1">
    <source>
        <dbReference type="SAM" id="MobiDB-lite"/>
    </source>
</evidence>
<dbReference type="Proteomes" id="UP000770015">
    <property type="component" value="Unassembled WGS sequence"/>
</dbReference>
<name>A0A9P8V0V4_9PEZI</name>
<protein>
    <submittedName>
        <fullName evidence="2">Uncharacterized protein</fullName>
    </submittedName>
</protein>
<organism evidence="2 3">
    <name type="scientific">Plectosphaerella plurivora</name>
    <dbReference type="NCBI Taxonomy" id="936078"/>
    <lineage>
        <taxon>Eukaryota</taxon>
        <taxon>Fungi</taxon>
        <taxon>Dikarya</taxon>
        <taxon>Ascomycota</taxon>
        <taxon>Pezizomycotina</taxon>
        <taxon>Sordariomycetes</taxon>
        <taxon>Hypocreomycetidae</taxon>
        <taxon>Glomerellales</taxon>
        <taxon>Plectosphaerellaceae</taxon>
        <taxon>Plectosphaerella</taxon>
    </lineage>
</organism>
<feature type="compositionally biased region" description="Polar residues" evidence="1">
    <location>
        <begin position="17"/>
        <end position="26"/>
    </location>
</feature>
<evidence type="ECO:0000313" key="3">
    <source>
        <dbReference type="Proteomes" id="UP000770015"/>
    </source>
</evidence>
<dbReference type="OrthoDB" id="5422613at2759"/>
<evidence type="ECO:0000313" key="2">
    <source>
        <dbReference type="EMBL" id="KAH6662428.1"/>
    </source>
</evidence>
<dbReference type="EMBL" id="JAGSXJ010000046">
    <property type="protein sequence ID" value="KAH6662428.1"/>
    <property type="molecule type" value="Genomic_DNA"/>
</dbReference>
<comment type="caution">
    <text evidence="2">The sequence shown here is derived from an EMBL/GenBank/DDBJ whole genome shotgun (WGS) entry which is preliminary data.</text>
</comment>
<gene>
    <name evidence="2" type="ORF">F5X68DRAFT_266182</name>
</gene>
<dbReference type="AlphaFoldDB" id="A0A9P8V0V4"/>